<keyword evidence="4" id="KW-0735">Signal-anchor</keyword>
<feature type="transmembrane region" description="Helical" evidence="8">
    <location>
        <begin position="52"/>
        <end position="79"/>
    </location>
</feature>
<evidence type="ECO:0000256" key="8">
    <source>
        <dbReference type="SAM" id="Phobius"/>
    </source>
</evidence>
<dbReference type="PANTHER" id="PTHR23033">
    <property type="entry name" value="BETA1,3-GALACTOSYLTRANSFERASE"/>
    <property type="match status" value="1"/>
</dbReference>
<evidence type="ECO:0000256" key="5">
    <source>
        <dbReference type="ARBA" id="ARBA00022989"/>
    </source>
</evidence>
<evidence type="ECO:0000256" key="4">
    <source>
        <dbReference type="ARBA" id="ARBA00022968"/>
    </source>
</evidence>
<evidence type="ECO:0000256" key="7">
    <source>
        <dbReference type="SAM" id="MobiDB-lite"/>
    </source>
</evidence>
<comment type="caution">
    <text evidence="9">The sequence shown here is derived from an EMBL/GenBank/DDBJ whole genome shotgun (WGS) entry which is preliminary data.</text>
</comment>
<dbReference type="GO" id="GO:0016020">
    <property type="term" value="C:membrane"/>
    <property type="evidence" value="ECO:0007669"/>
    <property type="project" value="UniProtKB-SubCell"/>
</dbReference>
<dbReference type="GO" id="GO:0016263">
    <property type="term" value="F:glycoprotein-N-acetylgalactosamine 3-beta-galactosyltransferase activity"/>
    <property type="evidence" value="ECO:0007669"/>
    <property type="project" value="TreeGrafter"/>
</dbReference>
<keyword evidence="11" id="KW-1185">Reference proteome</keyword>
<keyword evidence="3 8" id="KW-0812">Transmembrane</keyword>
<dbReference type="AlphaFoldDB" id="A0A9K3PDI8"/>
<gene>
    <name evidence="10" type="ORF">IV203_014571</name>
    <name evidence="9" type="ORF">IV203_023080</name>
</gene>
<evidence type="ECO:0000256" key="6">
    <source>
        <dbReference type="ARBA" id="ARBA00023136"/>
    </source>
</evidence>
<keyword evidence="6 8" id="KW-0472">Membrane</keyword>
<keyword evidence="5 8" id="KW-1133">Transmembrane helix</keyword>
<dbReference type="OrthoDB" id="414175at2759"/>
<evidence type="ECO:0000256" key="3">
    <source>
        <dbReference type="ARBA" id="ARBA00022692"/>
    </source>
</evidence>
<proteinExistence type="inferred from homology"/>
<protein>
    <submittedName>
        <fullName evidence="9">Uncharacterized protein</fullName>
    </submittedName>
</protein>
<comment type="subcellular location">
    <subcellularLocation>
        <location evidence="1">Membrane</location>
        <topology evidence="1">Single-pass type II membrane protein</topology>
    </subcellularLocation>
</comment>
<sequence>MEVISSTGLHARKKREDHNSISQDVVADLEQSPSNVEVDRTHRRRRHSLTRFLRSEVGCAIETVVAFLVMGLVLGYLILHHQHRKVILHIMNDPVGHGAALKGRYGFRHHFYTGHPRSATIVLPSVVNPEKRSRRLNSISETWGPAARAVYVVHNVTEFPMASHAVLSEDKIPDDPYSYPQLMLVPDSIGADDGVPRLIYVIRMVYEKINPDFAFFVNDHTFVIPEHLCKYLENINPNDHVYHGHALKNDGIVFNSGAAGYVLSRETMKKLVHLWDAGDPLCTGTSVSKWLQGNPAILTTQCLKEKLGVGPVDTRDHKKWHRFHAFPITRMVSGDVDQWYKNKHEDMDKLMPNTDESYNTLLNGANCCSHDTVSFHYVEFAEQRALFATREALLRHPKMSDHELQSIMIKEWPNTQKEVGGYSRGLPKDGDKEQWNALLQVMRKISSRNTQGEC</sequence>
<name>A0A9K3PDI8_9STRA</name>
<dbReference type="InterPro" id="IPR026050">
    <property type="entry name" value="C1GALT1/C1GALT1_chp1"/>
</dbReference>
<organism evidence="9 11">
    <name type="scientific">Nitzschia inconspicua</name>
    <dbReference type="NCBI Taxonomy" id="303405"/>
    <lineage>
        <taxon>Eukaryota</taxon>
        <taxon>Sar</taxon>
        <taxon>Stramenopiles</taxon>
        <taxon>Ochrophyta</taxon>
        <taxon>Bacillariophyta</taxon>
        <taxon>Bacillariophyceae</taxon>
        <taxon>Bacillariophycidae</taxon>
        <taxon>Bacillariales</taxon>
        <taxon>Bacillariaceae</taxon>
        <taxon>Nitzschia</taxon>
    </lineage>
</organism>
<evidence type="ECO:0000256" key="1">
    <source>
        <dbReference type="ARBA" id="ARBA00004606"/>
    </source>
</evidence>
<evidence type="ECO:0000313" key="11">
    <source>
        <dbReference type="Proteomes" id="UP000693970"/>
    </source>
</evidence>
<accession>A0A9K3PDI8</accession>
<dbReference type="EMBL" id="JAGRRH010000026">
    <property type="protein sequence ID" value="KAG7341129.1"/>
    <property type="molecule type" value="Genomic_DNA"/>
</dbReference>
<evidence type="ECO:0000313" key="10">
    <source>
        <dbReference type="EMBL" id="KAG7357984.1"/>
    </source>
</evidence>
<comment type="similarity">
    <text evidence="2">Belongs to the glycosyltransferase 31 family. Beta3-Gal-T subfamily.</text>
</comment>
<dbReference type="PANTHER" id="PTHR23033:SF14">
    <property type="entry name" value="GLYCOPROTEIN-N-ACETYLGALACTOSAMINE 3-BETA-GALACTOSYLTRANSFERASE 1-RELATED"/>
    <property type="match status" value="1"/>
</dbReference>
<evidence type="ECO:0000313" key="9">
    <source>
        <dbReference type="EMBL" id="KAG7341129.1"/>
    </source>
</evidence>
<dbReference type="EMBL" id="JAGRRH010000014">
    <property type="protein sequence ID" value="KAG7357984.1"/>
    <property type="molecule type" value="Genomic_DNA"/>
</dbReference>
<dbReference type="Proteomes" id="UP000693970">
    <property type="component" value="Unassembled WGS sequence"/>
</dbReference>
<reference evidence="9" key="1">
    <citation type="journal article" date="2021" name="Sci. Rep.">
        <title>Diploid genomic architecture of Nitzschia inconspicua, an elite biomass production diatom.</title>
        <authorList>
            <person name="Oliver A."/>
            <person name="Podell S."/>
            <person name="Pinowska A."/>
            <person name="Traller J.C."/>
            <person name="Smith S.R."/>
            <person name="McClure R."/>
            <person name="Beliaev A."/>
            <person name="Bohutskyi P."/>
            <person name="Hill E.A."/>
            <person name="Rabines A."/>
            <person name="Zheng H."/>
            <person name="Allen L.Z."/>
            <person name="Kuo A."/>
            <person name="Grigoriev I.V."/>
            <person name="Allen A.E."/>
            <person name="Hazlebeck D."/>
            <person name="Allen E.E."/>
        </authorList>
    </citation>
    <scope>NUCLEOTIDE SEQUENCE</scope>
    <source>
        <strain evidence="9">Hildebrandi</strain>
    </source>
</reference>
<feature type="region of interest" description="Disordered" evidence="7">
    <location>
        <begin position="1"/>
        <end position="21"/>
    </location>
</feature>
<evidence type="ECO:0000256" key="2">
    <source>
        <dbReference type="ARBA" id="ARBA00006462"/>
    </source>
</evidence>
<reference evidence="9" key="2">
    <citation type="submission" date="2021-04" db="EMBL/GenBank/DDBJ databases">
        <authorList>
            <person name="Podell S."/>
        </authorList>
    </citation>
    <scope>NUCLEOTIDE SEQUENCE</scope>
    <source>
        <strain evidence="9">Hildebrandi</strain>
    </source>
</reference>